<dbReference type="AlphaFoldDB" id="G8Y0S9"/>
<keyword evidence="4" id="KW-1185">Reference proteome</keyword>
<feature type="region of interest" description="Disordered" evidence="2">
    <location>
        <begin position="252"/>
        <end position="348"/>
    </location>
</feature>
<protein>
    <submittedName>
        <fullName evidence="3">Piso0_004921 protein</fullName>
    </submittedName>
</protein>
<organism evidence="3 4">
    <name type="scientific">Pichia sorbitophila (strain ATCC MYA-4447 / BCRC 22081 / CBS 7064 / NBRC 10061 / NRRL Y-12695)</name>
    <name type="common">Hybrid yeast</name>
    <dbReference type="NCBI Taxonomy" id="559304"/>
    <lineage>
        <taxon>Eukaryota</taxon>
        <taxon>Fungi</taxon>
        <taxon>Dikarya</taxon>
        <taxon>Ascomycota</taxon>
        <taxon>Saccharomycotina</taxon>
        <taxon>Pichiomycetes</taxon>
        <taxon>Debaryomycetaceae</taxon>
        <taxon>Millerozyma</taxon>
    </lineage>
</organism>
<feature type="compositionally biased region" description="Basic residues" evidence="2">
    <location>
        <begin position="390"/>
        <end position="401"/>
    </location>
</feature>
<keyword evidence="1" id="KW-0175">Coiled coil</keyword>
<evidence type="ECO:0000313" key="3">
    <source>
        <dbReference type="EMBL" id="CCE86432.1"/>
    </source>
</evidence>
<dbReference type="eggNOG" id="ENOG502RM5B">
    <property type="taxonomic scope" value="Eukaryota"/>
</dbReference>
<dbReference type="EMBL" id="FO082046">
    <property type="protein sequence ID" value="CCE86432.1"/>
    <property type="molecule type" value="Genomic_DNA"/>
</dbReference>
<evidence type="ECO:0000256" key="2">
    <source>
        <dbReference type="SAM" id="MobiDB-lite"/>
    </source>
</evidence>
<feature type="compositionally biased region" description="Polar residues" evidence="2">
    <location>
        <begin position="252"/>
        <end position="284"/>
    </location>
</feature>
<gene>
    <name evidence="3" type="primary">Piso0_004921</name>
    <name evidence="3" type="ORF">GNLVRS01_PISO0N04017g</name>
</gene>
<dbReference type="InParanoid" id="G8Y0S9"/>
<feature type="region of interest" description="Disordered" evidence="2">
    <location>
        <begin position="203"/>
        <end position="222"/>
    </location>
</feature>
<sequence>MRNRIHGEDPNVLHSIEAKDEERKNLIKLAVLKLFHIEASGKQNLGGYNQSKKETKTQNEVLLTEKVHSYEVEINKMKQQFSTKEKLQESKMETLKDEITRLRRELKEEKSNQDVVPTSTLGKIQTLAYGIKSRNSFSTSPYLNKALFGDSPSSRGLNKGTNKLFNQIDSGILSPITRKVKAPKSQTKREYINFNSMKKRFQEQQSENFQYNSKKETSDAEDNIEEISAVSRNGSSGKLFNDESSTLDEVIQSATPTRSNKGASISSPSAERSNKANNSQSKNYESSELSNLEEDSFTSANASLESEPKSKKKKLKLWKTKASKVRQDSSFALVESTPRPKGLHLDDETLDSLKYYKDENFLGENAESTPKVSKKRQLNDTNDDIDSPSSKKRKKHVFKID</sequence>
<dbReference type="Proteomes" id="UP000005222">
    <property type="component" value="Chromosome N"/>
</dbReference>
<evidence type="ECO:0000256" key="1">
    <source>
        <dbReference type="SAM" id="Coils"/>
    </source>
</evidence>
<evidence type="ECO:0000313" key="4">
    <source>
        <dbReference type="Proteomes" id="UP000005222"/>
    </source>
</evidence>
<feature type="coiled-coil region" evidence="1">
    <location>
        <begin position="85"/>
        <end position="112"/>
    </location>
</feature>
<feature type="compositionally biased region" description="Polar residues" evidence="2">
    <location>
        <begin position="203"/>
        <end position="212"/>
    </location>
</feature>
<dbReference type="OMA" id="KEGPDAN"/>
<feature type="compositionally biased region" description="Basic residues" evidence="2">
    <location>
        <begin position="310"/>
        <end position="324"/>
    </location>
</feature>
<feature type="region of interest" description="Disordered" evidence="2">
    <location>
        <begin position="360"/>
        <end position="401"/>
    </location>
</feature>
<dbReference type="HOGENOM" id="CLU_624226_0_0_1"/>
<reference evidence="3 4" key="1">
    <citation type="journal article" date="2012" name="G3 (Bethesda)">
        <title>Pichia sorbitophila, an interspecies yeast hybrid reveals early steps of genome resolution following polyploidization.</title>
        <authorList>
            <person name="Leh Louis V."/>
            <person name="Despons L."/>
            <person name="Friedrich A."/>
            <person name="Martin T."/>
            <person name="Durrens P."/>
            <person name="Casaregola S."/>
            <person name="Neuveglise C."/>
            <person name="Fairhead C."/>
            <person name="Marck C."/>
            <person name="Cruz J.A."/>
            <person name="Straub M.L."/>
            <person name="Kugler V."/>
            <person name="Sacerdot C."/>
            <person name="Uzunov Z."/>
            <person name="Thierry A."/>
            <person name="Weiss S."/>
            <person name="Bleykasten C."/>
            <person name="De Montigny J."/>
            <person name="Jacques N."/>
            <person name="Jung P."/>
            <person name="Lemaire M."/>
            <person name="Mallet S."/>
            <person name="Morel G."/>
            <person name="Richard G.F."/>
            <person name="Sarkar A."/>
            <person name="Savel G."/>
            <person name="Schacherer J."/>
            <person name="Seret M.L."/>
            <person name="Talla E."/>
            <person name="Samson G."/>
            <person name="Jubin C."/>
            <person name="Poulain J."/>
            <person name="Vacherie B."/>
            <person name="Barbe V."/>
            <person name="Pelletier E."/>
            <person name="Sherman D.J."/>
            <person name="Westhof E."/>
            <person name="Weissenbach J."/>
            <person name="Baret P.V."/>
            <person name="Wincker P."/>
            <person name="Gaillardin C."/>
            <person name="Dujon B."/>
            <person name="Souciet J.L."/>
        </authorList>
    </citation>
    <scope>NUCLEOTIDE SEQUENCE [LARGE SCALE GENOMIC DNA]</scope>
    <source>
        <strain evidence="4">ATCC MYA-4447 / BCRC 22081 / CBS 7064 / NBRC 10061 / NRRL Y-12695</strain>
    </source>
</reference>
<dbReference type="OrthoDB" id="4089586at2759"/>
<name>G8Y0S9_PICSO</name>
<proteinExistence type="predicted"/>
<accession>G8Y0S9</accession>